<accession>A0A9D4D886</accession>
<comment type="caution">
    <text evidence="1">The sequence shown here is derived from an EMBL/GenBank/DDBJ whole genome shotgun (WGS) entry which is preliminary data.</text>
</comment>
<proteinExistence type="predicted"/>
<evidence type="ECO:0000313" key="2">
    <source>
        <dbReference type="Proteomes" id="UP000828390"/>
    </source>
</evidence>
<name>A0A9D4D886_DREPO</name>
<gene>
    <name evidence="1" type="ORF">DPMN_045683</name>
</gene>
<dbReference type="EMBL" id="JAIWYP010000011">
    <property type="protein sequence ID" value="KAH3739038.1"/>
    <property type="molecule type" value="Genomic_DNA"/>
</dbReference>
<evidence type="ECO:0000313" key="1">
    <source>
        <dbReference type="EMBL" id="KAH3739038.1"/>
    </source>
</evidence>
<organism evidence="1 2">
    <name type="scientific">Dreissena polymorpha</name>
    <name type="common">Zebra mussel</name>
    <name type="synonym">Mytilus polymorpha</name>
    <dbReference type="NCBI Taxonomy" id="45954"/>
    <lineage>
        <taxon>Eukaryota</taxon>
        <taxon>Metazoa</taxon>
        <taxon>Spiralia</taxon>
        <taxon>Lophotrochozoa</taxon>
        <taxon>Mollusca</taxon>
        <taxon>Bivalvia</taxon>
        <taxon>Autobranchia</taxon>
        <taxon>Heteroconchia</taxon>
        <taxon>Euheterodonta</taxon>
        <taxon>Imparidentia</taxon>
        <taxon>Neoheterodontei</taxon>
        <taxon>Myida</taxon>
        <taxon>Dreissenoidea</taxon>
        <taxon>Dreissenidae</taxon>
        <taxon>Dreissena</taxon>
    </lineage>
</organism>
<sequence>MRYVRSNRWWALKSLCDEGLLKKLGQLGKLVNISTVSFPGSSVSGTSKYPCLVNFRKWRTEIKEGLVCKETPSERQRRRYCREYQSVSPPSRFSHFSPDVEGRNAAPWYRHTKSAHSQKCPSGRLGWANKGPLLAEDSFNDVNIHFGESSDVILNKH</sequence>
<protein>
    <submittedName>
        <fullName evidence="1">Uncharacterized protein</fullName>
    </submittedName>
</protein>
<dbReference type="Proteomes" id="UP000828390">
    <property type="component" value="Unassembled WGS sequence"/>
</dbReference>
<reference evidence="1" key="2">
    <citation type="submission" date="2020-11" db="EMBL/GenBank/DDBJ databases">
        <authorList>
            <person name="McCartney M.A."/>
            <person name="Auch B."/>
            <person name="Kono T."/>
            <person name="Mallez S."/>
            <person name="Becker A."/>
            <person name="Gohl D.M."/>
            <person name="Silverstein K.A.T."/>
            <person name="Koren S."/>
            <person name="Bechman K.B."/>
            <person name="Herman A."/>
            <person name="Abrahante J.E."/>
            <person name="Garbe J."/>
        </authorList>
    </citation>
    <scope>NUCLEOTIDE SEQUENCE</scope>
    <source>
        <strain evidence="1">Duluth1</strain>
        <tissue evidence="1">Whole animal</tissue>
    </source>
</reference>
<keyword evidence="2" id="KW-1185">Reference proteome</keyword>
<reference evidence="1" key="1">
    <citation type="journal article" date="2019" name="bioRxiv">
        <title>The Genome of the Zebra Mussel, Dreissena polymorpha: A Resource for Invasive Species Research.</title>
        <authorList>
            <person name="McCartney M.A."/>
            <person name="Auch B."/>
            <person name="Kono T."/>
            <person name="Mallez S."/>
            <person name="Zhang Y."/>
            <person name="Obille A."/>
            <person name="Becker A."/>
            <person name="Abrahante J.E."/>
            <person name="Garbe J."/>
            <person name="Badalamenti J.P."/>
            <person name="Herman A."/>
            <person name="Mangelson H."/>
            <person name="Liachko I."/>
            <person name="Sullivan S."/>
            <person name="Sone E.D."/>
            <person name="Koren S."/>
            <person name="Silverstein K.A.T."/>
            <person name="Beckman K.B."/>
            <person name="Gohl D.M."/>
        </authorList>
    </citation>
    <scope>NUCLEOTIDE SEQUENCE</scope>
    <source>
        <strain evidence="1">Duluth1</strain>
        <tissue evidence="1">Whole animal</tissue>
    </source>
</reference>
<dbReference type="AlphaFoldDB" id="A0A9D4D886"/>